<feature type="transmembrane region" description="Helical" evidence="1">
    <location>
        <begin position="28"/>
        <end position="49"/>
    </location>
</feature>
<organism evidence="2 3">
    <name type="scientific">Clostridium butyricum</name>
    <dbReference type="NCBI Taxonomy" id="1492"/>
    <lineage>
        <taxon>Bacteria</taxon>
        <taxon>Bacillati</taxon>
        <taxon>Bacillota</taxon>
        <taxon>Clostridia</taxon>
        <taxon>Eubacteriales</taxon>
        <taxon>Clostridiaceae</taxon>
        <taxon>Clostridium</taxon>
    </lineage>
</organism>
<reference evidence="2 3" key="1">
    <citation type="submission" date="2020-01" db="EMBL/GenBank/DDBJ databases">
        <title>Genome sequence of a 1,3-propanediol producer, Clostridium butyricum S3.</title>
        <authorList>
            <person name="Zhou J."/>
        </authorList>
    </citation>
    <scope>NUCLEOTIDE SEQUENCE [LARGE SCALE GENOMIC DNA]</scope>
    <source>
        <strain evidence="2 3">S3</strain>
    </source>
</reference>
<keyword evidence="1" id="KW-1133">Transmembrane helix</keyword>
<name>A0A6L9EM01_CLOBU</name>
<proteinExistence type="predicted"/>
<protein>
    <submittedName>
        <fullName evidence="2">Uncharacterized protein</fullName>
    </submittedName>
</protein>
<evidence type="ECO:0000313" key="2">
    <source>
        <dbReference type="EMBL" id="NAS17576.1"/>
    </source>
</evidence>
<dbReference type="AlphaFoldDB" id="A0A6L9EM01"/>
<keyword evidence="1" id="KW-0472">Membrane</keyword>
<dbReference type="Proteomes" id="UP000474042">
    <property type="component" value="Unassembled WGS sequence"/>
</dbReference>
<sequence>MHSLSFTVNLNHNNALFFICNIKTKLKLVYYMFTTFSLLFLIFSKHSIIS</sequence>
<dbReference type="EMBL" id="WOFV02000015">
    <property type="protein sequence ID" value="NAS17576.1"/>
    <property type="molecule type" value="Genomic_DNA"/>
</dbReference>
<evidence type="ECO:0000313" key="3">
    <source>
        <dbReference type="Proteomes" id="UP000474042"/>
    </source>
</evidence>
<gene>
    <name evidence="2" type="ORF">GND98_006750</name>
</gene>
<accession>A0A6L9EM01</accession>
<comment type="caution">
    <text evidence="2">The sequence shown here is derived from an EMBL/GenBank/DDBJ whole genome shotgun (WGS) entry which is preliminary data.</text>
</comment>
<keyword evidence="1" id="KW-0812">Transmembrane</keyword>
<evidence type="ECO:0000256" key="1">
    <source>
        <dbReference type="SAM" id="Phobius"/>
    </source>
</evidence>